<gene>
    <name evidence="2" type="primary">mobC</name>
    <name evidence="2" type="ORF">H6H03_34435</name>
</gene>
<evidence type="ECO:0000256" key="1">
    <source>
        <dbReference type="SAM" id="MobiDB-lite"/>
    </source>
</evidence>
<proteinExistence type="predicted"/>
<name>A0ABR8KIK9_9NOSO</name>
<dbReference type="EMBL" id="JACJTU010000062">
    <property type="protein sequence ID" value="MBD2738910.1"/>
    <property type="molecule type" value="Genomic_DNA"/>
</dbReference>
<evidence type="ECO:0000313" key="2">
    <source>
        <dbReference type="EMBL" id="MBD2738910.1"/>
    </source>
</evidence>
<keyword evidence="3" id="KW-1185">Reference proteome</keyword>
<sequence>MNSKTTTAKKVFQAGRKSKAKPKRTSLVSLRLTESEKEDWEAKAEAAGMGKNLSKFIRYCVERDKPKALSSAYRIYIAPPVPAINEATYVELGRIGNNINQIAYAINRAVKMGEAIAVDPRPEIEVLKPLLLEIKQILLRMPENPELPSSSEQSAPVANQPEQPEQPDQVVAFPLEKK</sequence>
<dbReference type="Proteomes" id="UP000637383">
    <property type="component" value="Unassembled WGS sequence"/>
</dbReference>
<dbReference type="Pfam" id="PF21983">
    <property type="entry name" value="NikA-like"/>
    <property type="match status" value="1"/>
</dbReference>
<dbReference type="InterPro" id="IPR053842">
    <property type="entry name" value="NikA-like"/>
</dbReference>
<dbReference type="RefSeq" id="WP_190959429.1">
    <property type="nucleotide sequence ID" value="NZ_JACJTU010000062.1"/>
</dbReference>
<accession>A0ABR8KIK9</accession>
<feature type="region of interest" description="Disordered" evidence="1">
    <location>
        <begin position="1"/>
        <end position="26"/>
    </location>
</feature>
<reference evidence="2 3" key="1">
    <citation type="journal article" date="2020" name="ISME J.">
        <title>Comparative genomics reveals insights into cyanobacterial evolution and habitat adaptation.</title>
        <authorList>
            <person name="Chen M.Y."/>
            <person name="Teng W.K."/>
            <person name="Zhao L."/>
            <person name="Hu C.X."/>
            <person name="Zhou Y.K."/>
            <person name="Han B.P."/>
            <person name="Song L.R."/>
            <person name="Shu W.S."/>
        </authorList>
    </citation>
    <scope>NUCLEOTIDE SEQUENCE [LARGE SCALE GENOMIC DNA]</scope>
    <source>
        <strain evidence="2 3">FACHB-159</strain>
    </source>
</reference>
<evidence type="ECO:0000313" key="3">
    <source>
        <dbReference type="Proteomes" id="UP000637383"/>
    </source>
</evidence>
<feature type="region of interest" description="Disordered" evidence="1">
    <location>
        <begin position="143"/>
        <end position="178"/>
    </location>
</feature>
<comment type="caution">
    <text evidence="2">The sequence shown here is derived from an EMBL/GenBank/DDBJ whole genome shotgun (WGS) entry which is preliminary data.</text>
</comment>
<feature type="compositionally biased region" description="Polar residues" evidence="1">
    <location>
        <begin position="147"/>
        <end position="157"/>
    </location>
</feature>
<protein>
    <submittedName>
        <fullName evidence="2">Plasmid mobilization relaxosome protein MobC</fullName>
    </submittedName>
</protein>
<organism evidence="2 3">
    <name type="scientific">Nostoc paludosum FACHB-159</name>
    <dbReference type="NCBI Taxonomy" id="2692908"/>
    <lineage>
        <taxon>Bacteria</taxon>
        <taxon>Bacillati</taxon>
        <taxon>Cyanobacteriota</taxon>
        <taxon>Cyanophyceae</taxon>
        <taxon>Nostocales</taxon>
        <taxon>Nostocaceae</taxon>
        <taxon>Nostoc</taxon>
    </lineage>
</organism>